<name>A0ABS8USK4_DATST</name>
<dbReference type="EMBL" id="JACEIK010002572">
    <property type="protein sequence ID" value="MCD9637850.1"/>
    <property type="molecule type" value="Genomic_DNA"/>
</dbReference>
<proteinExistence type="predicted"/>
<comment type="caution">
    <text evidence="2">The sequence shown here is derived from an EMBL/GenBank/DDBJ whole genome shotgun (WGS) entry which is preliminary data.</text>
</comment>
<evidence type="ECO:0000313" key="3">
    <source>
        <dbReference type="Proteomes" id="UP000823775"/>
    </source>
</evidence>
<protein>
    <submittedName>
        <fullName evidence="2">Uncharacterized protein</fullName>
    </submittedName>
</protein>
<dbReference type="Proteomes" id="UP000823775">
    <property type="component" value="Unassembled WGS sequence"/>
</dbReference>
<evidence type="ECO:0000313" key="2">
    <source>
        <dbReference type="EMBL" id="MCD9637850.1"/>
    </source>
</evidence>
<evidence type="ECO:0000256" key="1">
    <source>
        <dbReference type="SAM" id="Phobius"/>
    </source>
</evidence>
<sequence length="79" mass="8459">ASTAEPPDESNLGFKASGHCPSRDLRNVGVFLDNLAVNRWFTDLHLHFASVPPALPVLNISAILPVCHLIVIISCLSLG</sequence>
<keyword evidence="3" id="KW-1185">Reference proteome</keyword>
<feature type="non-terminal residue" evidence="2">
    <location>
        <position position="1"/>
    </location>
</feature>
<accession>A0ABS8USK4</accession>
<feature type="transmembrane region" description="Helical" evidence="1">
    <location>
        <begin position="57"/>
        <end position="78"/>
    </location>
</feature>
<gene>
    <name evidence="2" type="ORF">HAX54_021383</name>
</gene>
<keyword evidence="1" id="KW-1133">Transmembrane helix</keyword>
<keyword evidence="1" id="KW-0812">Transmembrane</keyword>
<organism evidence="2 3">
    <name type="scientific">Datura stramonium</name>
    <name type="common">Jimsonweed</name>
    <name type="synonym">Common thornapple</name>
    <dbReference type="NCBI Taxonomy" id="4076"/>
    <lineage>
        <taxon>Eukaryota</taxon>
        <taxon>Viridiplantae</taxon>
        <taxon>Streptophyta</taxon>
        <taxon>Embryophyta</taxon>
        <taxon>Tracheophyta</taxon>
        <taxon>Spermatophyta</taxon>
        <taxon>Magnoliopsida</taxon>
        <taxon>eudicotyledons</taxon>
        <taxon>Gunneridae</taxon>
        <taxon>Pentapetalae</taxon>
        <taxon>asterids</taxon>
        <taxon>lamiids</taxon>
        <taxon>Solanales</taxon>
        <taxon>Solanaceae</taxon>
        <taxon>Solanoideae</taxon>
        <taxon>Datureae</taxon>
        <taxon>Datura</taxon>
    </lineage>
</organism>
<keyword evidence="1" id="KW-0472">Membrane</keyword>
<reference evidence="2 3" key="1">
    <citation type="journal article" date="2021" name="BMC Genomics">
        <title>Datura genome reveals duplications of psychoactive alkaloid biosynthetic genes and high mutation rate following tissue culture.</title>
        <authorList>
            <person name="Rajewski A."/>
            <person name="Carter-House D."/>
            <person name="Stajich J."/>
            <person name="Litt A."/>
        </authorList>
    </citation>
    <scope>NUCLEOTIDE SEQUENCE [LARGE SCALE GENOMIC DNA]</scope>
    <source>
        <strain evidence="2">AR-01</strain>
    </source>
</reference>